<evidence type="ECO:0000313" key="1">
    <source>
        <dbReference type="EMBL" id="WGH21100.1"/>
    </source>
</evidence>
<name>A0AAF0K165_9CAUD</name>
<proteinExistence type="predicted"/>
<evidence type="ECO:0000313" key="2">
    <source>
        <dbReference type="Proteomes" id="UP001242669"/>
    </source>
</evidence>
<accession>A0AAF0K165</accession>
<protein>
    <submittedName>
        <fullName evidence="1">Uncharacterized protein</fullName>
    </submittedName>
</protein>
<keyword evidence="2" id="KW-1185">Reference proteome</keyword>
<sequence>MRLIRGIVYRLGLRPRPGSIFYSPSLALIYAIRDADIPGAFARGIERQRGQ</sequence>
<organism evidence="1 2">
    <name type="scientific">Arthrobacter phage Cassia</name>
    <dbReference type="NCBI Taxonomy" id="2927275"/>
    <lineage>
        <taxon>Viruses</taxon>
        <taxon>Duplodnaviria</taxon>
        <taxon>Heunggongvirae</taxon>
        <taxon>Uroviricota</taxon>
        <taxon>Caudoviricetes</taxon>
        <taxon>Casidaviridae</taxon>
        <taxon>Yangvirus</taxon>
        <taxon>Yangvirus cassia</taxon>
    </lineage>
</organism>
<dbReference type="EMBL" id="OQ709212">
    <property type="protein sequence ID" value="WGH21100.1"/>
    <property type="molecule type" value="Genomic_DNA"/>
</dbReference>
<reference evidence="1 2" key="1">
    <citation type="submission" date="2023-03" db="EMBL/GenBank/DDBJ databases">
        <authorList>
            <person name="Madani L."/>
            <person name="Alsayadi S."/>
            <person name="Lapolice S."/>
            <person name="Ahluwalia T."/>
            <person name="Akman A."/>
            <person name="Alfadhli L.A."/>
            <person name="Alomar D."/>
            <person name="Ansari D."/>
            <person name="Dorfman E."/>
            <person name="El H.J."/>
            <person name="Fawagreh C."/>
            <person name="Patel J."/>
            <person name="Salama A.H."/>
            <person name="Setia G.N."/>
            <person name="Shahzada N."/>
            <person name="Tiukuvaara S."/>
            <person name="Elmi Y."/>
            <person name="Salaheddin T."/>
            <person name="Sarakbi R.J."/>
            <person name="Freitas J.W."/>
            <person name="Williams E.C."/>
            <person name="Baijal K."/>
            <person name="Wheaton K.A."/>
            <person name="Chan K."/>
            <person name="Rudner A.D."/>
            <person name="Mowry E.M."/>
            <person name="Garlena R.A."/>
            <person name="Russell D.A."/>
            <person name="Jacobs-Sera D."/>
            <person name="Hatfull G.F."/>
        </authorList>
    </citation>
    <scope>NUCLEOTIDE SEQUENCE [LARGE SCALE GENOMIC DNA]</scope>
</reference>
<gene>
    <name evidence="1" type="primary">27</name>
    <name evidence="1" type="ORF">SEA_CASSIA_27</name>
</gene>
<dbReference type="Proteomes" id="UP001242669">
    <property type="component" value="Segment"/>
</dbReference>